<gene>
    <name evidence="2" type="ORF">A2845_03525</name>
</gene>
<reference evidence="2 3" key="1">
    <citation type="journal article" date="2016" name="Nat. Commun.">
        <title>Thousands of microbial genomes shed light on interconnected biogeochemical processes in an aquifer system.</title>
        <authorList>
            <person name="Anantharaman K."/>
            <person name="Brown C.T."/>
            <person name="Hug L.A."/>
            <person name="Sharon I."/>
            <person name="Castelle C.J."/>
            <person name="Probst A.J."/>
            <person name="Thomas B.C."/>
            <person name="Singh A."/>
            <person name="Wilkins M.J."/>
            <person name="Karaoz U."/>
            <person name="Brodie E.L."/>
            <person name="Williams K.H."/>
            <person name="Hubbard S.S."/>
            <person name="Banfield J.F."/>
        </authorList>
    </citation>
    <scope>NUCLEOTIDE SEQUENCE [LARGE SCALE GENOMIC DNA]</scope>
</reference>
<dbReference type="Proteomes" id="UP000177122">
    <property type="component" value="Unassembled WGS sequence"/>
</dbReference>
<protein>
    <submittedName>
        <fullName evidence="2">Uncharacterized protein</fullName>
    </submittedName>
</protein>
<accession>A0A1G2CZB1</accession>
<dbReference type="EMBL" id="MHLI01000006">
    <property type="protein sequence ID" value="OGZ05848.1"/>
    <property type="molecule type" value="Genomic_DNA"/>
</dbReference>
<evidence type="ECO:0000313" key="3">
    <source>
        <dbReference type="Proteomes" id="UP000177122"/>
    </source>
</evidence>
<keyword evidence="1" id="KW-0732">Signal</keyword>
<sequence length="149" mass="16729">MTKHMKKTLFVFFAALFFAGTVYADFSASDWQFMRSVDTASVSMLSQQSAYVKLDVPRSVSTLARADLADLRIVSNGMEEVPYQLVIEDESVRSEYVQSTLRDLSSNAGETMFILDVGAAGTIHDHLVIDTLSKNFKRPKSRCMHQILH</sequence>
<evidence type="ECO:0000313" key="2">
    <source>
        <dbReference type="EMBL" id="OGZ05848.1"/>
    </source>
</evidence>
<feature type="chain" id="PRO_5009582431" evidence="1">
    <location>
        <begin position="25"/>
        <end position="149"/>
    </location>
</feature>
<evidence type="ECO:0000256" key="1">
    <source>
        <dbReference type="SAM" id="SignalP"/>
    </source>
</evidence>
<feature type="signal peptide" evidence="1">
    <location>
        <begin position="1"/>
        <end position="24"/>
    </location>
</feature>
<name>A0A1G2CZB1_9BACT</name>
<dbReference type="AlphaFoldDB" id="A0A1G2CZB1"/>
<proteinExistence type="predicted"/>
<organism evidence="2 3">
    <name type="scientific">Candidatus Lloydbacteria bacterium RIFCSPHIGHO2_01_FULL_49_22</name>
    <dbReference type="NCBI Taxonomy" id="1798658"/>
    <lineage>
        <taxon>Bacteria</taxon>
        <taxon>Candidatus Lloydiibacteriota</taxon>
    </lineage>
</organism>
<comment type="caution">
    <text evidence="2">The sequence shown here is derived from an EMBL/GenBank/DDBJ whole genome shotgun (WGS) entry which is preliminary data.</text>
</comment>